<dbReference type="InterPro" id="IPR000595">
    <property type="entry name" value="cNMP-bd_dom"/>
</dbReference>
<dbReference type="InterPro" id="IPR018488">
    <property type="entry name" value="cNMP-bd_CS"/>
</dbReference>
<reference evidence="2" key="2">
    <citation type="journal article" date="2012" name="PLoS ONE">
        <title>A Deeply Branching Thermophilic Bacterium with an Ancient Acetyl-CoA Pathway Dominates a Subsurface Ecosystem.</title>
        <authorList>
            <person name="Takami H."/>
            <person name="Noguchi H."/>
            <person name="Takaki Y."/>
            <person name="Uchiyama I."/>
            <person name="Toyoda A."/>
            <person name="Nishi S."/>
            <person name="Chee G.-J."/>
            <person name="Arai W."/>
            <person name="Nunoura T."/>
            <person name="Itoh T."/>
            <person name="Hattori M."/>
            <person name="Takai K."/>
        </authorList>
    </citation>
    <scope>NUCLEOTIDE SEQUENCE</scope>
</reference>
<dbReference type="EMBL" id="AP011801">
    <property type="protein sequence ID" value="BAL58626.1"/>
    <property type="molecule type" value="Genomic_DNA"/>
</dbReference>
<dbReference type="Gene3D" id="2.60.120.10">
    <property type="entry name" value="Jelly Rolls"/>
    <property type="match status" value="1"/>
</dbReference>
<dbReference type="Pfam" id="PF00027">
    <property type="entry name" value="cNMP_binding"/>
    <property type="match status" value="1"/>
</dbReference>
<dbReference type="PROSITE" id="PS50042">
    <property type="entry name" value="CNMP_BINDING_3"/>
    <property type="match status" value="1"/>
</dbReference>
<dbReference type="CDD" id="cd00038">
    <property type="entry name" value="CAP_ED"/>
    <property type="match status" value="1"/>
</dbReference>
<proteinExistence type="predicted"/>
<gene>
    <name evidence="2" type="ORF">HGMM_OP2C176</name>
</gene>
<name>H5SRA9_ACEAU</name>
<evidence type="ECO:0000259" key="1">
    <source>
        <dbReference type="PROSITE" id="PS50042"/>
    </source>
</evidence>
<dbReference type="SMART" id="SM00100">
    <property type="entry name" value="cNMP"/>
    <property type="match status" value="1"/>
</dbReference>
<accession>H5SRA9</accession>
<protein>
    <submittedName>
        <fullName evidence="2">Cyclic nucleotide-binding protein</fullName>
    </submittedName>
</protein>
<dbReference type="InterPro" id="IPR018490">
    <property type="entry name" value="cNMP-bd_dom_sf"/>
</dbReference>
<dbReference type="PANTHER" id="PTHR23011:SF28">
    <property type="entry name" value="CYCLIC NUCLEOTIDE-BINDING DOMAIN CONTAINING PROTEIN"/>
    <property type="match status" value="1"/>
</dbReference>
<organism evidence="2">
    <name type="scientific">Acetithermum autotrophicum</name>
    <dbReference type="NCBI Taxonomy" id="1446466"/>
    <lineage>
        <taxon>Bacteria</taxon>
        <taxon>Candidatus Bipolaricaulota</taxon>
        <taxon>Candidatus Acetithermum</taxon>
    </lineage>
</organism>
<dbReference type="PROSITE" id="PS00889">
    <property type="entry name" value="CNMP_BINDING_2"/>
    <property type="match status" value="1"/>
</dbReference>
<dbReference type="InterPro" id="IPR014710">
    <property type="entry name" value="RmlC-like_jellyroll"/>
</dbReference>
<dbReference type="PRINTS" id="PR00103">
    <property type="entry name" value="CAMPKINASE"/>
</dbReference>
<dbReference type="AlphaFoldDB" id="H5SRA9"/>
<dbReference type="SUPFAM" id="SSF51206">
    <property type="entry name" value="cAMP-binding domain-like"/>
    <property type="match status" value="1"/>
</dbReference>
<evidence type="ECO:0000313" key="2">
    <source>
        <dbReference type="EMBL" id="BAL58626.1"/>
    </source>
</evidence>
<dbReference type="PANTHER" id="PTHR23011">
    <property type="entry name" value="CYCLIC NUCLEOTIDE-BINDING DOMAIN CONTAINING PROTEIN"/>
    <property type="match status" value="1"/>
</dbReference>
<feature type="domain" description="Cyclic nucleotide-binding" evidence="1">
    <location>
        <begin position="15"/>
        <end position="131"/>
    </location>
</feature>
<sequence length="141" mass="15541">MATQDAVKFLKKTPLFAQFSEKELEALFSTAKVREFEPGSTIVREGDPAGIGFYLILNGQVEVRKGPKTLAQLGPGDYFGEMALLSDAPRSADVVAVQKTKCLMITRWELRSIISSYPDVALKMMGELARRLSATNQALKE</sequence>
<reference evidence="2" key="1">
    <citation type="journal article" date="2005" name="Environ. Microbiol.">
        <title>Genetic and functional properties of uncultivated thermophilic crenarchaeotes from a subsurface gold mine as revealed by analysis of genome fragments.</title>
        <authorList>
            <person name="Nunoura T."/>
            <person name="Hirayama H."/>
            <person name="Takami H."/>
            <person name="Oida H."/>
            <person name="Nishi S."/>
            <person name="Shimamura S."/>
            <person name="Suzuki Y."/>
            <person name="Inagaki F."/>
            <person name="Takai K."/>
            <person name="Nealson K.H."/>
            <person name="Horikoshi K."/>
        </authorList>
    </citation>
    <scope>NUCLEOTIDE SEQUENCE</scope>
</reference>